<dbReference type="PANTHER" id="PTHR42905">
    <property type="entry name" value="PHOSPHOENOLPYRUVATE CARBOXYLASE"/>
    <property type="match status" value="1"/>
</dbReference>
<keyword evidence="2" id="KW-1185">Reference proteome</keyword>
<reference evidence="1 2" key="1">
    <citation type="journal article" date="2016" name="J. Microbiol.">
        <title>Dankookia rubra gen. nov., sp. nov., an alphaproteobacterium isolated from sediment of a shallow stream.</title>
        <authorList>
            <person name="Kim W.H."/>
            <person name="Kim D.H."/>
            <person name="Kang K."/>
            <person name="Ahn T.Y."/>
        </authorList>
    </citation>
    <scope>NUCLEOTIDE SEQUENCE [LARGE SCALE GENOMIC DNA]</scope>
    <source>
        <strain evidence="1 2">JCM30602</strain>
    </source>
</reference>
<evidence type="ECO:0000313" key="2">
    <source>
        <dbReference type="Proteomes" id="UP000295096"/>
    </source>
</evidence>
<dbReference type="PANTHER" id="PTHR42905:SF2">
    <property type="entry name" value="PHOSPHOENOLPYRUVATE CARBOXYLASE FAMILY PROTEIN"/>
    <property type="match status" value="1"/>
</dbReference>
<dbReference type="SUPFAM" id="SSF51621">
    <property type="entry name" value="Phosphoenolpyruvate/pyruvate domain"/>
    <property type="match status" value="1"/>
</dbReference>
<dbReference type="Proteomes" id="UP000295096">
    <property type="component" value="Unassembled WGS sequence"/>
</dbReference>
<accession>A0A4R5QDK9</accession>
<gene>
    <name evidence="1" type="ORF">E2C06_18850</name>
</gene>
<keyword evidence="1" id="KW-0456">Lyase</keyword>
<name>A0A4R5QDK9_9PROT</name>
<dbReference type="InterPro" id="IPR040442">
    <property type="entry name" value="Pyrv_kinase-like_dom_sf"/>
</dbReference>
<dbReference type="RefSeq" id="WP_133290161.1">
    <property type="nucleotide sequence ID" value="NZ_SMSJ01000027.1"/>
</dbReference>
<comment type="caution">
    <text evidence="1">The sequence shown here is derived from an EMBL/GenBank/DDBJ whole genome shotgun (WGS) entry which is preliminary data.</text>
</comment>
<sequence>MTAPERLRALLAEPGFIVMPAVWDGLSAKMTAAAGFRTAFLSGSCCAASRLGGADLDLISFGEMFDSFVMVHRAAPDLLVLADGDHGYGNAMNVQRTVRAYGQAGAAAILIEDKITPRALTSAGKPCLPREEARMKIRAAVQAAKDSGILVLARTDCRPTQGIDEAVARIEIFAAEGADIFLLDSPADDDEMRRAVAATGGKPSFSVLSPGGARATPTSAEAAALGFKIGTFPTGMLSPAAAGMQAGLEALRAGQSAAAGAMPPAALRDLLGYGDYDAAAKPFILGG</sequence>
<dbReference type="InterPro" id="IPR039556">
    <property type="entry name" value="ICL/PEPM"/>
</dbReference>
<dbReference type="OrthoDB" id="9771433at2"/>
<dbReference type="EMBL" id="SMSJ01000027">
    <property type="protein sequence ID" value="TDH61036.1"/>
    <property type="molecule type" value="Genomic_DNA"/>
</dbReference>
<dbReference type="AlphaFoldDB" id="A0A4R5QDK9"/>
<dbReference type="GO" id="GO:0016829">
    <property type="term" value="F:lyase activity"/>
    <property type="evidence" value="ECO:0007669"/>
    <property type="project" value="UniProtKB-KW"/>
</dbReference>
<dbReference type="CDD" id="cd00377">
    <property type="entry name" value="ICL_PEPM"/>
    <property type="match status" value="1"/>
</dbReference>
<evidence type="ECO:0000313" key="1">
    <source>
        <dbReference type="EMBL" id="TDH61036.1"/>
    </source>
</evidence>
<dbReference type="Pfam" id="PF13714">
    <property type="entry name" value="PEP_mutase"/>
    <property type="match status" value="1"/>
</dbReference>
<proteinExistence type="predicted"/>
<dbReference type="InterPro" id="IPR015813">
    <property type="entry name" value="Pyrv/PenolPyrv_kinase-like_dom"/>
</dbReference>
<protein>
    <submittedName>
        <fullName evidence="1">Isocitrate lyase/PEP mutase family protein</fullName>
    </submittedName>
</protein>
<dbReference type="Gene3D" id="3.20.20.60">
    <property type="entry name" value="Phosphoenolpyruvate-binding domains"/>
    <property type="match status" value="1"/>
</dbReference>
<organism evidence="1 2">
    <name type="scientific">Dankookia rubra</name>
    <dbReference type="NCBI Taxonomy" id="1442381"/>
    <lineage>
        <taxon>Bacteria</taxon>
        <taxon>Pseudomonadati</taxon>
        <taxon>Pseudomonadota</taxon>
        <taxon>Alphaproteobacteria</taxon>
        <taxon>Acetobacterales</taxon>
        <taxon>Roseomonadaceae</taxon>
        <taxon>Dankookia</taxon>
    </lineage>
</organism>